<comment type="caution">
    <text evidence="2">The sequence shown here is derived from an EMBL/GenBank/DDBJ whole genome shotgun (WGS) entry which is preliminary data.</text>
</comment>
<dbReference type="Proteomes" id="UP001642409">
    <property type="component" value="Unassembled WGS sequence"/>
</dbReference>
<reference evidence="2 3" key="1">
    <citation type="submission" date="2024-07" db="EMBL/GenBank/DDBJ databases">
        <authorList>
            <person name="Akdeniz Z."/>
        </authorList>
    </citation>
    <scope>NUCLEOTIDE SEQUENCE [LARGE SCALE GENOMIC DNA]</scope>
</reference>
<protein>
    <submittedName>
        <fullName evidence="2">Hypothetical_protein</fullName>
    </submittedName>
</protein>
<keyword evidence="1" id="KW-0472">Membrane</keyword>
<dbReference type="EMBL" id="CAXDID020000013">
    <property type="protein sequence ID" value="CAL5981319.1"/>
    <property type="molecule type" value="Genomic_DNA"/>
</dbReference>
<organism evidence="2 3">
    <name type="scientific">Hexamita inflata</name>
    <dbReference type="NCBI Taxonomy" id="28002"/>
    <lineage>
        <taxon>Eukaryota</taxon>
        <taxon>Metamonada</taxon>
        <taxon>Diplomonadida</taxon>
        <taxon>Hexamitidae</taxon>
        <taxon>Hexamitinae</taxon>
        <taxon>Hexamita</taxon>
    </lineage>
</organism>
<accession>A0ABP1GZZ5</accession>
<evidence type="ECO:0000313" key="3">
    <source>
        <dbReference type="Proteomes" id="UP001642409"/>
    </source>
</evidence>
<keyword evidence="1" id="KW-0812">Transmembrane</keyword>
<keyword evidence="1" id="KW-1133">Transmembrane helix</keyword>
<evidence type="ECO:0000313" key="2">
    <source>
        <dbReference type="EMBL" id="CAL5981319.1"/>
    </source>
</evidence>
<name>A0ABP1GZZ5_9EUKA</name>
<proteinExistence type="predicted"/>
<feature type="transmembrane region" description="Helical" evidence="1">
    <location>
        <begin position="60"/>
        <end position="82"/>
    </location>
</feature>
<gene>
    <name evidence="2" type="ORF">HINF_LOCUS6596</name>
</gene>
<keyword evidence="3" id="KW-1185">Reference proteome</keyword>
<sequence length="109" mass="12506">MDLNYIKTTYTFTIIFLCHLFIEITKTQDVALNLTVQHSTLPFRSLRANISLTTLTIHSFTILVNIIYTFHIVVVWCSAIVLRPADGCDCSIKPVHIIQFQTCFQPLVF</sequence>
<evidence type="ECO:0000256" key="1">
    <source>
        <dbReference type="SAM" id="Phobius"/>
    </source>
</evidence>